<dbReference type="EMBL" id="BMQS01000017">
    <property type="protein sequence ID" value="GGU00797.1"/>
    <property type="molecule type" value="Genomic_DNA"/>
</dbReference>
<feature type="transmembrane region" description="Helical" evidence="8">
    <location>
        <begin position="385"/>
        <end position="403"/>
    </location>
</feature>
<feature type="domain" description="Citrate transporter-like" evidence="9">
    <location>
        <begin position="14"/>
        <end position="346"/>
    </location>
</feature>
<evidence type="ECO:0000313" key="11">
    <source>
        <dbReference type="EMBL" id="GGU00797.1"/>
    </source>
</evidence>
<reference evidence="10" key="3">
    <citation type="journal article" date="2019" name="BMC Res. Notes">
        <title>Complete genome sequence of the Sulfodiicoccus acidiphilus strain HS-1T, the first crenarchaeon that lacks polB3, isolated from an acidic hot spring in Ohwaku-dani, Hakone, Japan.</title>
        <authorList>
            <person name="Sakai H.D."/>
            <person name="Kurosawa N."/>
        </authorList>
    </citation>
    <scope>NUCLEOTIDE SEQUENCE</scope>
    <source>
        <strain evidence="10">HS-1</strain>
    </source>
</reference>
<comment type="subcellular location">
    <subcellularLocation>
        <location evidence="1">Cell membrane</location>
        <topology evidence="1">Multi-pass membrane protein</topology>
    </subcellularLocation>
</comment>
<keyword evidence="12" id="KW-1185">Reference proteome</keyword>
<dbReference type="InterPro" id="IPR004680">
    <property type="entry name" value="Cit_transptr-like_dom"/>
</dbReference>
<organism evidence="10 12">
    <name type="scientific">Sulfodiicoccus acidiphilus</name>
    <dbReference type="NCBI Taxonomy" id="1670455"/>
    <lineage>
        <taxon>Archaea</taxon>
        <taxon>Thermoproteota</taxon>
        <taxon>Thermoprotei</taxon>
        <taxon>Sulfolobales</taxon>
        <taxon>Sulfolobaceae</taxon>
        <taxon>Sulfodiicoccus</taxon>
    </lineage>
</organism>
<reference evidence="11" key="1">
    <citation type="journal article" date="2014" name="Int. J. Syst. Evol. Microbiol.">
        <title>Complete genome sequence of Corynebacterium casei LMG S-19264T (=DSM 44701T), isolated from a smear-ripened cheese.</title>
        <authorList>
            <consortium name="US DOE Joint Genome Institute (JGI-PGF)"/>
            <person name="Walter F."/>
            <person name="Albersmeier A."/>
            <person name="Kalinowski J."/>
            <person name="Ruckert C."/>
        </authorList>
    </citation>
    <scope>NUCLEOTIDE SEQUENCE</scope>
    <source>
        <strain evidence="11">JCM 31740</strain>
    </source>
</reference>
<evidence type="ECO:0000256" key="6">
    <source>
        <dbReference type="ARBA" id="ARBA00022989"/>
    </source>
</evidence>
<dbReference type="PANTHER" id="PTHR43302">
    <property type="entry name" value="TRANSPORTER ARSB-RELATED"/>
    <property type="match status" value="1"/>
</dbReference>
<evidence type="ECO:0000256" key="4">
    <source>
        <dbReference type="ARBA" id="ARBA00022475"/>
    </source>
</evidence>
<evidence type="ECO:0000256" key="5">
    <source>
        <dbReference type="ARBA" id="ARBA00022692"/>
    </source>
</evidence>
<dbReference type="PANTHER" id="PTHR43302:SF5">
    <property type="entry name" value="TRANSPORTER ARSB-RELATED"/>
    <property type="match status" value="1"/>
</dbReference>
<dbReference type="GeneID" id="38666995"/>
<dbReference type="GO" id="GO:0015105">
    <property type="term" value="F:arsenite transmembrane transporter activity"/>
    <property type="evidence" value="ECO:0007669"/>
    <property type="project" value="InterPro"/>
</dbReference>
<evidence type="ECO:0000313" key="12">
    <source>
        <dbReference type="Proteomes" id="UP000276741"/>
    </source>
</evidence>
<keyword evidence="3" id="KW-0813">Transport</keyword>
<dbReference type="Proteomes" id="UP000276741">
    <property type="component" value="Chromosome"/>
</dbReference>
<dbReference type="RefSeq" id="WP_126450254.1">
    <property type="nucleotide sequence ID" value="NZ_AP018553.1"/>
</dbReference>
<keyword evidence="7 8" id="KW-0472">Membrane</keyword>
<dbReference type="InterPro" id="IPR000802">
    <property type="entry name" value="Arsenical_pump_ArsB"/>
</dbReference>
<protein>
    <submittedName>
        <fullName evidence="10">Anion transporter</fullName>
    </submittedName>
</protein>
<reference evidence="12" key="2">
    <citation type="submission" date="2018-04" db="EMBL/GenBank/DDBJ databases">
        <title>Complete genome sequence of Sulfodiicoccus acidiphilus strain HS-1.</title>
        <authorList>
            <person name="Sakai H.D."/>
            <person name="Kurosawa N."/>
        </authorList>
    </citation>
    <scope>NUCLEOTIDE SEQUENCE [LARGE SCALE GENOMIC DNA]</scope>
    <source>
        <strain evidence="12">HS-1</strain>
    </source>
</reference>
<dbReference type="AlphaFoldDB" id="A0A348B4J5"/>
<feature type="transmembrane region" description="Helical" evidence="8">
    <location>
        <begin position="341"/>
        <end position="365"/>
    </location>
</feature>
<feature type="transmembrane region" description="Helical" evidence="8">
    <location>
        <begin position="269"/>
        <end position="286"/>
    </location>
</feature>
<feature type="transmembrane region" description="Helical" evidence="8">
    <location>
        <begin position="56"/>
        <end position="80"/>
    </location>
</feature>
<dbReference type="KEGG" id="sacd:HS1genome_1486"/>
<feature type="transmembrane region" description="Helical" evidence="8">
    <location>
        <begin position="92"/>
        <end position="113"/>
    </location>
</feature>
<reference evidence="11" key="4">
    <citation type="submission" date="2020-09" db="EMBL/GenBank/DDBJ databases">
        <authorList>
            <person name="Sun Q."/>
            <person name="Ohkuma M."/>
        </authorList>
    </citation>
    <scope>NUCLEOTIDE SEQUENCE</scope>
    <source>
        <strain evidence="11">JCM 31740</strain>
    </source>
</reference>
<feature type="transmembrane region" description="Helical" evidence="8">
    <location>
        <begin position="238"/>
        <end position="257"/>
    </location>
</feature>
<evidence type="ECO:0000256" key="3">
    <source>
        <dbReference type="ARBA" id="ARBA00022448"/>
    </source>
</evidence>
<dbReference type="GO" id="GO:0005886">
    <property type="term" value="C:plasma membrane"/>
    <property type="evidence" value="ECO:0007669"/>
    <property type="project" value="UniProtKB-SubCell"/>
</dbReference>
<gene>
    <name evidence="11" type="ORF">GCM10007116_17600</name>
    <name evidence="10" type="ORF">HS1genome_1486</name>
</gene>
<keyword evidence="4" id="KW-1003">Cell membrane</keyword>
<dbReference type="Proteomes" id="UP000616143">
    <property type="component" value="Unassembled WGS sequence"/>
</dbReference>
<name>A0A348B4J5_9CREN</name>
<feature type="transmembrane region" description="Helical" evidence="8">
    <location>
        <begin position="172"/>
        <end position="195"/>
    </location>
</feature>
<comment type="similarity">
    <text evidence="2">Belongs to the CitM (TC 2.A.11) transporter family.</text>
</comment>
<dbReference type="EMBL" id="AP018553">
    <property type="protein sequence ID" value="BBD73097.1"/>
    <property type="molecule type" value="Genomic_DNA"/>
</dbReference>
<feature type="transmembrane region" description="Helical" evidence="8">
    <location>
        <begin position="306"/>
        <end position="329"/>
    </location>
</feature>
<keyword evidence="5 8" id="KW-0812">Transmembrane</keyword>
<feature type="transmembrane region" description="Helical" evidence="8">
    <location>
        <begin position="28"/>
        <end position="44"/>
    </location>
</feature>
<evidence type="ECO:0000256" key="1">
    <source>
        <dbReference type="ARBA" id="ARBA00004651"/>
    </source>
</evidence>
<dbReference type="OrthoDB" id="86089at2157"/>
<dbReference type="Pfam" id="PF03600">
    <property type="entry name" value="CitMHS"/>
    <property type="match status" value="1"/>
</dbReference>
<dbReference type="PRINTS" id="PR00758">
    <property type="entry name" value="ARSENICPUMP"/>
</dbReference>
<evidence type="ECO:0000313" key="10">
    <source>
        <dbReference type="EMBL" id="BBD73097.1"/>
    </source>
</evidence>
<evidence type="ECO:0000256" key="8">
    <source>
        <dbReference type="SAM" id="Phobius"/>
    </source>
</evidence>
<evidence type="ECO:0000259" key="9">
    <source>
        <dbReference type="Pfam" id="PF03600"/>
    </source>
</evidence>
<proteinExistence type="inferred from homology"/>
<feature type="transmembrane region" description="Helical" evidence="8">
    <location>
        <begin position="215"/>
        <end position="232"/>
    </location>
</feature>
<sequence length="405" mass="43755">MNLIGVGVVVLTFALIAARRLRVPPWASMLLGGVLMVALGVETFQQALEAVDLDVVLFLFSLFSLVSALEVSGFLRFLAFKLVSSSKDPGRLLLYTLVFSSLLACVVTNDGVASSWTPVVLDAARFGGVDSVPLMYSLAFGVTIGSTMMPTGNPQNLLIALNSGLPDPFVTFLRVLFLPTMINVMVTYLFLRLIFRRKGGIVKLEEVKVEDKFTAYLALVLLIATFSAYFVLEFVSSPGLNYVSASLLSASLLYLLSGKRRQVVRNLDWSTIVFFVGLFMFTRGVLNSGVVNAVFNLFPSPASIPSIMVISVLLSQVVSNVPLVALYIPVIASLHPGAQQWIALAVGSTIAGNVTLLGAASNVIISEGAEARGERGFDFLQFMKYGVPLTLVNLAVYYPFLVLKL</sequence>
<keyword evidence="6 8" id="KW-1133">Transmembrane helix</keyword>
<evidence type="ECO:0000256" key="7">
    <source>
        <dbReference type="ARBA" id="ARBA00023136"/>
    </source>
</evidence>
<evidence type="ECO:0000256" key="2">
    <source>
        <dbReference type="ARBA" id="ARBA00009843"/>
    </source>
</evidence>
<accession>A0A348B4J5</accession>